<feature type="region of interest" description="Disordered" evidence="5">
    <location>
        <begin position="76"/>
        <end position="103"/>
    </location>
</feature>
<proteinExistence type="predicted"/>
<dbReference type="PANTHER" id="PTHR18934:SF99">
    <property type="entry name" value="ATP-DEPENDENT RNA HELICASE DHX37-RELATED"/>
    <property type="match status" value="1"/>
</dbReference>
<keyword evidence="1" id="KW-0547">Nucleotide-binding</keyword>
<keyword evidence="7" id="KW-1185">Reference proteome</keyword>
<organism evidence="6 7">
    <name type="scientific">Durusdinium trenchii</name>
    <dbReference type="NCBI Taxonomy" id="1381693"/>
    <lineage>
        <taxon>Eukaryota</taxon>
        <taxon>Sar</taxon>
        <taxon>Alveolata</taxon>
        <taxon>Dinophyceae</taxon>
        <taxon>Suessiales</taxon>
        <taxon>Symbiodiniaceae</taxon>
        <taxon>Durusdinium</taxon>
    </lineage>
</organism>
<gene>
    <name evidence="6" type="ORF">CCMP2556_LOCUS41275</name>
</gene>
<evidence type="ECO:0000256" key="4">
    <source>
        <dbReference type="ARBA" id="ARBA00022840"/>
    </source>
</evidence>
<reference evidence="6 7" key="1">
    <citation type="submission" date="2024-02" db="EMBL/GenBank/DDBJ databases">
        <authorList>
            <person name="Chen Y."/>
            <person name="Shah S."/>
            <person name="Dougan E. K."/>
            <person name="Thang M."/>
            <person name="Chan C."/>
        </authorList>
    </citation>
    <scope>NUCLEOTIDE SEQUENCE [LARGE SCALE GENOMIC DNA]</scope>
</reference>
<dbReference type="InterPro" id="IPR027417">
    <property type="entry name" value="P-loop_NTPase"/>
</dbReference>
<evidence type="ECO:0000313" key="6">
    <source>
        <dbReference type="EMBL" id="CAK9084962.1"/>
    </source>
</evidence>
<accession>A0ABP0Q9Q3</accession>
<name>A0ABP0Q9Q3_9DINO</name>
<protein>
    <recommendedName>
        <fullName evidence="8">Helicase ATP-binding domain-containing protein</fullName>
    </recommendedName>
</protein>
<feature type="compositionally biased region" description="Basic and acidic residues" evidence="5">
    <location>
        <begin position="89"/>
        <end position="103"/>
    </location>
</feature>
<evidence type="ECO:0000313" key="7">
    <source>
        <dbReference type="Proteomes" id="UP001642484"/>
    </source>
</evidence>
<dbReference type="PANTHER" id="PTHR18934">
    <property type="entry name" value="ATP-DEPENDENT RNA HELICASE"/>
    <property type="match status" value="1"/>
</dbReference>
<keyword evidence="2" id="KW-0378">Hydrolase</keyword>
<evidence type="ECO:0000256" key="1">
    <source>
        <dbReference type="ARBA" id="ARBA00022741"/>
    </source>
</evidence>
<dbReference type="Gene3D" id="3.40.50.300">
    <property type="entry name" value="P-loop containing nucleotide triphosphate hydrolases"/>
    <property type="match status" value="1"/>
</dbReference>
<evidence type="ECO:0000256" key="2">
    <source>
        <dbReference type="ARBA" id="ARBA00022801"/>
    </source>
</evidence>
<dbReference type="EMBL" id="CAXAMN010024250">
    <property type="protein sequence ID" value="CAK9084962.1"/>
    <property type="molecule type" value="Genomic_DNA"/>
</dbReference>
<evidence type="ECO:0000256" key="5">
    <source>
        <dbReference type="SAM" id="MobiDB-lite"/>
    </source>
</evidence>
<evidence type="ECO:0008006" key="8">
    <source>
        <dbReference type="Google" id="ProtNLM"/>
    </source>
</evidence>
<evidence type="ECO:0000256" key="3">
    <source>
        <dbReference type="ARBA" id="ARBA00022806"/>
    </source>
</evidence>
<dbReference type="SUPFAM" id="SSF52540">
    <property type="entry name" value="P-loop containing nucleoside triphosphate hydrolases"/>
    <property type="match status" value="1"/>
</dbReference>
<comment type="caution">
    <text evidence="6">The sequence shown here is derived from an EMBL/GenBank/DDBJ whole genome shotgun (WGS) entry which is preliminary data.</text>
</comment>
<keyword evidence="4" id="KW-0067">ATP-binding</keyword>
<keyword evidence="3" id="KW-0347">Helicase</keyword>
<sequence>MSVFEPLTLPAELKLEIRQLAEELELKVAADPGQEAPDLGSSEPLRLAPQVHIRSTYRSEAREKLRIQAVSPARSPWDERYAPSDLLDDPGREQVLQKEQSDREEWYNDRLSERERLPIYEAKDRVLSAIRRSRVTLVAADTGSGKSTQVPQFILDEAISEGRGRDVHVVCTQPRRLAAVSLASRVSWERGERSDGHGSTGHVVRWEERPPQALGIYLLLYSGFPPAATLPIGSLAHHRG</sequence>
<dbReference type="Proteomes" id="UP001642484">
    <property type="component" value="Unassembled WGS sequence"/>
</dbReference>